<evidence type="ECO:0000313" key="1">
    <source>
        <dbReference type="EMBL" id="KAG8076867.1"/>
    </source>
</evidence>
<accession>A0A8J5T2P7</accession>
<reference evidence="1" key="2">
    <citation type="submission" date="2021-02" db="EMBL/GenBank/DDBJ databases">
        <authorList>
            <person name="Kimball J.A."/>
            <person name="Haas M.W."/>
            <person name="Macchietto M."/>
            <person name="Kono T."/>
            <person name="Duquette J."/>
            <person name="Shao M."/>
        </authorList>
    </citation>
    <scope>NUCLEOTIDE SEQUENCE</scope>
    <source>
        <tissue evidence="1">Fresh leaf tissue</tissue>
    </source>
</reference>
<dbReference type="EMBL" id="JAAALK010000283">
    <property type="protein sequence ID" value="KAG8076867.1"/>
    <property type="molecule type" value="Genomic_DNA"/>
</dbReference>
<evidence type="ECO:0000313" key="2">
    <source>
        <dbReference type="Proteomes" id="UP000729402"/>
    </source>
</evidence>
<reference evidence="1" key="1">
    <citation type="journal article" date="2021" name="bioRxiv">
        <title>Whole Genome Assembly and Annotation of Northern Wild Rice, Zizania palustris L., Supports a Whole Genome Duplication in the Zizania Genus.</title>
        <authorList>
            <person name="Haas M."/>
            <person name="Kono T."/>
            <person name="Macchietto M."/>
            <person name="Millas R."/>
            <person name="McGilp L."/>
            <person name="Shao M."/>
            <person name="Duquette J."/>
            <person name="Hirsch C.N."/>
            <person name="Kimball J."/>
        </authorList>
    </citation>
    <scope>NUCLEOTIDE SEQUENCE</scope>
    <source>
        <tissue evidence="1">Fresh leaf tissue</tissue>
    </source>
</reference>
<dbReference type="PANTHER" id="PTHR35476">
    <property type="entry name" value="MUCIN-LIKE PROTEIN"/>
    <property type="match status" value="1"/>
</dbReference>
<comment type="caution">
    <text evidence="1">The sequence shown here is derived from an EMBL/GenBank/DDBJ whole genome shotgun (WGS) entry which is preliminary data.</text>
</comment>
<organism evidence="1 2">
    <name type="scientific">Zizania palustris</name>
    <name type="common">Northern wild rice</name>
    <dbReference type="NCBI Taxonomy" id="103762"/>
    <lineage>
        <taxon>Eukaryota</taxon>
        <taxon>Viridiplantae</taxon>
        <taxon>Streptophyta</taxon>
        <taxon>Embryophyta</taxon>
        <taxon>Tracheophyta</taxon>
        <taxon>Spermatophyta</taxon>
        <taxon>Magnoliopsida</taxon>
        <taxon>Liliopsida</taxon>
        <taxon>Poales</taxon>
        <taxon>Poaceae</taxon>
        <taxon>BOP clade</taxon>
        <taxon>Oryzoideae</taxon>
        <taxon>Oryzeae</taxon>
        <taxon>Zizaniinae</taxon>
        <taxon>Zizania</taxon>
    </lineage>
</organism>
<protein>
    <submittedName>
        <fullName evidence="1">Uncharacterized protein</fullName>
    </submittedName>
</protein>
<dbReference type="PANTHER" id="PTHR35476:SF3">
    <property type="entry name" value="SMALL RIBOSOMAL SUBUNIT PROTEIN MS75"/>
    <property type="match status" value="1"/>
</dbReference>
<dbReference type="OrthoDB" id="547043at2759"/>
<keyword evidence="2" id="KW-1185">Reference proteome</keyword>
<proteinExistence type="predicted"/>
<gene>
    <name evidence="1" type="ORF">GUJ93_ZPchr0006g43359</name>
</gene>
<dbReference type="Proteomes" id="UP000729402">
    <property type="component" value="Unassembled WGS sequence"/>
</dbReference>
<sequence>MPKGWDGTTKDLDEVLYEISKKEDHMLYGEFIQCLEFNKNKGERISSVELLNNIAKLYSTGQTHKEQNT</sequence>
<name>A0A8J5T2P7_ZIZPA</name>
<dbReference type="InterPro" id="IPR052851">
    <property type="entry name" value="GCD1_mitochondrial"/>
</dbReference>
<dbReference type="AlphaFoldDB" id="A0A8J5T2P7"/>